<evidence type="ECO:0000256" key="3">
    <source>
        <dbReference type="ARBA" id="ARBA00004496"/>
    </source>
</evidence>
<evidence type="ECO:0000256" key="5">
    <source>
        <dbReference type="ARBA" id="ARBA00022490"/>
    </source>
</evidence>
<feature type="compositionally biased region" description="Basic and acidic residues" evidence="7">
    <location>
        <begin position="406"/>
        <end position="423"/>
    </location>
</feature>
<keyword evidence="9" id="KW-1185">Reference proteome</keyword>
<dbReference type="GO" id="GO:0005634">
    <property type="term" value="C:nucleus"/>
    <property type="evidence" value="ECO:0007669"/>
    <property type="project" value="UniProtKB-SubCell"/>
</dbReference>
<accession>A0A1D1VED1</accession>
<protein>
    <recommendedName>
        <fullName evidence="4">Cilia- and flagella-associated protein 299</fullName>
    </recommendedName>
</protein>
<feature type="region of interest" description="Disordered" evidence="7">
    <location>
        <begin position="1"/>
        <end position="31"/>
    </location>
</feature>
<dbReference type="OrthoDB" id="2136125at2759"/>
<feature type="compositionally biased region" description="Basic and acidic residues" evidence="7">
    <location>
        <begin position="1"/>
        <end position="12"/>
    </location>
</feature>
<dbReference type="Pfam" id="PF14713">
    <property type="entry name" value="DUF4464"/>
    <property type="match status" value="1"/>
</dbReference>
<reference evidence="8 9" key="1">
    <citation type="journal article" date="2016" name="Nat. Commun.">
        <title>Extremotolerant tardigrade genome and improved radiotolerance of human cultured cells by tardigrade-unique protein.</title>
        <authorList>
            <person name="Hashimoto T."/>
            <person name="Horikawa D.D."/>
            <person name="Saito Y."/>
            <person name="Kuwahara H."/>
            <person name="Kozuka-Hata H."/>
            <person name="Shin-I T."/>
            <person name="Minakuchi Y."/>
            <person name="Ohishi K."/>
            <person name="Motoyama A."/>
            <person name="Aizu T."/>
            <person name="Enomoto A."/>
            <person name="Kondo K."/>
            <person name="Tanaka S."/>
            <person name="Hara Y."/>
            <person name="Koshikawa S."/>
            <person name="Sagara H."/>
            <person name="Miura T."/>
            <person name="Yokobori S."/>
            <person name="Miyagawa K."/>
            <person name="Suzuki Y."/>
            <person name="Kubo T."/>
            <person name="Oyama M."/>
            <person name="Kohara Y."/>
            <person name="Fujiyama A."/>
            <person name="Arakawa K."/>
            <person name="Katayama T."/>
            <person name="Toyoda A."/>
            <person name="Kunieda T."/>
        </authorList>
    </citation>
    <scope>NUCLEOTIDE SEQUENCE [LARGE SCALE GENOMIC DNA]</scope>
    <source>
        <strain evidence="8 9">YOKOZUNA-1</strain>
    </source>
</reference>
<organism evidence="8 9">
    <name type="scientific">Ramazzottius varieornatus</name>
    <name type="common">Water bear</name>
    <name type="synonym">Tardigrade</name>
    <dbReference type="NCBI Taxonomy" id="947166"/>
    <lineage>
        <taxon>Eukaryota</taxon>
        <taxon>Metazoa</taxon>
        <taxon>Ecdysozoa</taxon>
        <taxon>Tardigrada</taxon>
        <taxon>Eutardigrada</taxon>
        <taxon>Parachela</taxon>
        <taxon>Hypsibioidea</taxon>
        <taxon>Ramazzottiidae</taxon>
        <taxon>Ramazzottius</taxon>
    </lineage>
</organism>
<evidence type="ECO:0000256" key="4">
    <source>
        <dbReference type="ARBA" id="ARBA00021436"/>
    </source>
</evidence>
<dbReference type="PANTHER" id="PTHR33588">
    <property type="entry name" value="CILIA- AND FLAGELLA-ASSOCIATED PROTEIN 299"/>
    <property type="match status" value="1"/>
</dbReference>
<proteinExistence type="predicted"/>
<sequence length="514" mass="58812">MSILRTRADKAPAKTLPAPHAQPHTKTEEDEDIGNVVTLTSAIRTFDTYDDYLDSQLTEEDLFYFGDHRLAQTILEQGFDRNREKFTRRKFNQAKEAAEHRIQAIEAARVAGVKSVKAEDAGLRELARRKYENESGRLATIIFLRTRNTKGQEISAYIDFAHRLTVDPERWRDIISGKTRLEPEETDLSFYNWSTRASFLNDSLNFTVSVGKDCKVKFKHKKDHQSVRVSRFVPSKNNSFETPESGRTKIQSKTYAQVTLFDHWVRFWSTSDEYDGRPLSRLCDEVLLNDNVDLPGAVGAALVEEDLLQIARNALGILPSKRKQSVWETREAMDQQTTSGLQILQSSVADTLNLLYDMEVHDQRNAILGTFDYRQLTAQFEKLLPARFRNWTHGPKLDQPAQDGRTSFEHEMNAAKERKKKEETLSFDPTPYLSIIRRLAPRTMSEDIPELGEQESNHTLQSPLTDATESLLTAIKKSPVTGELDTEPPILQREVRRASGVLRTHLFTRRNTEG</sequence>
<evidence type="ECO:0000313" key="9">
    <source>
        <dbReference type="Proteomes" id="UP000186922"/>
    </source>
</evidence>
<keyword evidence="5" id="KW-0963">Cytoplasm</keyword>
<name>A0A1D1VED1_RAMVA</name>
<dbReference type="EMBL" id="BDGG01000005">
    <property type="protein sequence ID" value="GAU99991.1"/>
    <property type="molecule type" value="Genomic_DNA"/>
</dbReference>
<comment type="function">
    <text evidence="1">May be involved in spermatogenesis.</text>
</comment>
<evidence type="ECO:0000256" key="6">
    <source>
        <dbReference type="ARBA" id="ARBA00023242"/>
    </source>
</evidence>
<keyword evidence="6" id="KW-0539">Nucleus</keyword>
<comment type="caution">
    <text evidence="8">The sequence shown here is derived from an EMBL/GenBank/DDBJ whole genome shotgun (WGS) entry which is preliminary data.</text>
</comment>
<dbReference type="PANTHER" id="PTHR33588:SF1">
    <property type="entry name" value="CILIA- AND FLAGELLA-ASSOCIATED PROTEIN 299"/>
    <property type="match status" value="1"/>
</dbReference>
<dbReference type="GO" id="GO:0005737">
    <property type="term" value="C:cytoplasm"/>
    <property type="evidence" value="ECO:0007669"/>
    <property type="project" value="UniProtKB-SubCell"/>
</dbReference>
<dbReference type="InterPro" id="IPR027887">
    <property type="entry name" value="DUF4464"/>
</dbReference>
<gene>
    <name evidence="8" type="primary">RvY_10915-1</name>
    <name evidence="8" type="synonym">RvY_10915.1</name>
    <name evidence="8" type="ORF">RvY_10915</name>
</gene>
<dbReference type="AlphaFoldDB" id="A0A1D1VED1"/>
<evidence type="ECO:0000256" key="7">
    <source>
        <dbReference type="SAM" id="MobiDB-lite"/>
    </source>
</evidence>
<evidence type="ECO:0000313" key="8">
    <source>
        <dbReference type="EMBL" id="GAU99991.1"/>
    </source>
</evidence>
<dbReference type="STRING" id="947166.A0A1D1VED1"/>
<feature type="region of interest" description="Disordered" evidence="7">
    <location>
        <begin position="394"/>
        <end position="423"/>
    </location>
</feature>
<evidence type="ECO:0000256" key="1">
    <source>
        <dbReference type="ARBA" id="ARBA00003056"/>
    </source>
</evidence>
<dbReference type="Proteomes" id="UP000186922">
    <property type="component" value="Unassembled WGS sequence"/>
</dbReference>
<evidence type="ECO:0000256" key="2">
    <source>
        <dbReference type="ARBA" id="ARBA00004123"/>
    </source>
</evidence>
<comment type="subcellular location">
    <subcellularLocation>
        <location evidence="3">Cytoplasm</location>
    </subcellularLocation>
    <subcellularLocation>
        <location evidence="2">Nucleus</location>
    </subcellularLocation>
</comment>